<dbReference type="EMBL" id="CAJVQC010018151">
    <property type="protein sequence ID" value="CAG8691132.1"/>
    <property type="molecule type" value="Genomic_DNA"/>
</dbReference>
<feature type="non-terminal residue" evidence="1">
    <location>
        <position position="181"/>
    </location>
</feature>
<proteinExistence type="predicted"/>
<organism evidence="1 2">
    <name type="scientific">Racocetra persica</name>
    <dbReference type="NCBI Taxonomy" id="160502"/>
    <lineage>
        <taxon>Eukaryota</taxon>
        <taxon>Fungi</taxon>
        <taxon>Fungi incertae sedis</taxon>
        <taxon>Mucoromycota</taxon>
        <taxon>Glomeromycotina</taxon>
        <taxon>Glomeromycetes</taxon>
        <taxon>Diversisporales</taxon>
        <taxon>Gigasporaceae</taxon>
        <taxon>Racocetra</taxon>
    </lineage>
</organism>
<comment type="caution">
    <text evidence="1">The sequence shown here is derived from an EMBL/GenBank/DDBJ whole genome shotgun (WGS) entry which is preliminary data.</text>
</comment>
<reference evidence="1" key="1">
    <citation type="submission" date="2021-06" db="EMBL/GenBank/DDBJ databases">
        <authorList>
            <person name="Kallberg Y."/>
            <person name="Tangrot J."/>
            <person name="Rosling A."/>
        </authorList>
    </citation>
    <scope>NUCLEOTIDE SEQUENCE</scope>
    <source>
        <strain evidence="1">MA461A</strain>
    </source>
</reference>
<protein>
    <submittedName>
        <fullName evidence="1">3462_t:CDS:1</fullName>
    </submittedName>
</protein>
<evidence type="ECO:0000313" key="2">
    <source>
        <dbReference type="Proteomes" id="UP000789920"/>
    </source>
</evidence>
<sequence>MLKYCLNFENTITLNDLERFSPSVSKFVKDILNAEPNTDLSTIVGFDEWAECKGISKIQKQVYSRSKENLEKLAKQICYDTLIYNRISQLDAIKHKLNKFGFLNFLKTKKVKIEQVKNYFYQEIITANDIIKKLSFSSDLNSKQTKVKRWLIEWIQEQKKPGLLEFCRLITGFTHPRHDLN</sequence>
<evidence type="ECO:0000313" key="1">
    <source>
        <dbReference type="EMBL" id="CAG8691132.1"/>
    </source>
</evidence>
<gene>
    <name evidence="1" type="ORF">RPERSI_LOCUS9554</name>
</gene>
<accession>A0ACA9P4G8</accession>
<keyword evidence="2" id="KW-1185">Reference proteome</keyword>
<name>A0ACA9P4G8_9GLOM</name>
<dbReference type="Proteomes" id="UP000789920">
    <property type="component" value="Unassembled WGS sequence"/>
</dbReference>